<evidence type="ECO:0000256" key="2">
    <source>
        <dbReference type="ARBA" id="ARBA00004496"/>
    </source>
</evidence>
<feature type="compositionally biased region" description="Basic and acidic residues" evidence="8">
    <location>
        <begin position="20"/>
        <end position="31"/>
    </location>
</feature>
<keyword evidence="7" id="KW-0460">Magnesium</keyword>
<proteinExistence type="inferred from homology"/>
<dbReference type="Proteomes" id="UP000319712">
    <property type="component" value="Unassembled WGS sequence"/>
</dbReference>
<feature type="binding site" evidence="7">
    <location>
        <position position="154"/>
    </location>
    <ligand>
        <name>Mg(2+)</name>
        <dbReference type="ChEBI" id="CHEBI:18420"/>
    </ligand>
</feature>
<protein>
    <recommendedName>
        <fullName evidence="7">Endonuclease V</fullName>
        <ecNumber evidence="7">3.1.21.7</ecNumber>
    </recommendedName>
    <alternativeName>
        <fullName evidence="7">Deoxyinosine 3'endonuclease</fullName>
    </alternativeName>
    <alternativeName>
        <fullName evidence="7">Deoxyribonuclease V</fullName>
        <shortName evidence="7">DNase V</shortName>
    </alternativeName>
</protein>
<keyword evidence="3 7" id="KW-0963">Cytoplasm</keyword>
<sequence>MSPPAGIDTDALARPEFLPDPDRSRKEMESLQRELAASATFVDDLGFGPDAVAFDEPADLSAGLPPARTEALGELDANPDAPVVVGVDQAFRPERDEAVSAAVAFRGGRVVEYAEAVTPLSIPYVPGLLAFREGEPMLAALEDLSVAPDFLVCDGSGRIHFRQAGIATHIGVICDLPSVGVAKSLLCGEPDEPVGERPEGWSTPIRADDSVERVGGLDEDRTGDDADVGTDPPGTDLPVVGHAYQSRQYPNSRRVNPLYVSPGHRVSPETAVDLVAALCAGYKLPEPTRLADAHADRVKRRLGGDE</sequence>
<dbReference type="Gene3D" id="3.30.2170.10">
    <property type="entry name" value="archaeoglobus fulgidus dsm 4304 superfamily"/>
    <property type="match status" value="1"/>
</dbReference>
<comment type="function">
    <text evidence="7">DNA repair enzyme involved in the repair of deaminated bases. Selectively cleaves double-stranded DNA at the second phosphodiester bond 3' to a deoxyinosine leaving behind the intact lesion on the nicked DNA.</text>
</comment>
<dbReference type="GO" id="GO:0006281">
    <property type="term" value="P:DNA repair"/>
    <property type="evidence" value="ECO:0007669"/>
    <property type="project" value="UniProtKB-UniRule"/>
</dbReference>
<dbReference type="InterPro" id="IPR007581">
    <property type="entry name" value="Endonuclease-V"/>
</dbReference>
<keyword evidence="4 7" id="KW-0540">Nuclease</keyword>
<feature type="compositionally biased region" description="Basic and acidic residues" evidence="8">
    <location>
        <begin position="211"/>
        <end position="224"/>
    </location>
</feature>
<dbReference type="AlphaFoldDB" id="A0A521EFX7"/>
<evidence type="ECO:0000256" key="4">
    <source>
        <dbReference type="ARBA" id="ARBA00022722"/>
    </source>
</evidence>
<dbReference type="GO" id="GO:0000287">
    <property type="term" value="F:magnesium ion binding"/>
    <property type="evidence" value="ECO:0007669"/>
    <property type="project" value="UniProtKB-UniRule"/>
</dbReference>
<keyword evidence="6 7" id="KW-0378">Hydrolase</keyword>
<feature type="region of interest" description="Disordered" evidence="8">
    <location>
        <begin position="211"/>
        <end position="239"/>
    </location>
</feature>
<feature type="binding site" evidence="7">
    <location>
        <position position="88"/>
    </location>
    <ligand>
        <name>Mg(2+)</name>
        <dbReference type="ChEBI" id="CHEBI:18420"/>
    </ligand>
</feature>
<evidence type="ECO:0000256" key="8">
    <source>
        <dbReference type="SAM" id="MobiDB-lite"/>
    </source>
</evidence>
<keyword evidence="10" id="KW-1185">Reference proteome</keyword>
<evidence type="ECO:0000313" key="10">
    <source>
        <dbReference type="Proteomes" id="UP000319712"/>
    </source>
</evidence>
<keyword evidence="7" id="KW-0234">DNA repair</keyword>
<evidence type="ECO:0000256" key="1">
    <source>
        <dbReference type="ARBA" id="ARBA00001835"/>
    </source>
</evidence>
<dbReference type="RefSeq" id="WP_142987426.1">
    <property type="nucleotide sequence ID" value="NZ_FXTD01000010.1"/>
</dbReference>
<dbReference type="EMBL" id="FXTD01000010">
    <property type="protein sequence ID" value="SMO82772.1"/>
    <property type="molecule type" value="Genomic_DNA"/>
</dbReference>
<dbReference type="PANTHER" id="PTHR28511:SF1">
    <property type="entry name" value="ENDONUCLEASE V"/>
    <property type="match status" value="1"/>
</dbReference>
<gene>
    <name evidence="7" type="primary">nfi</name>
    <name evidence="9" type="ORF">SAMN06264867_110119</name>
</gene>
<organism evidence="9 10">
    <name type="scientific">Halorubrum cibi</name>
    <dbReference type="NCBI Taxonomy" id="413815"/>
    <lineage>
        <taxon>Archaea</taxon>
        <taxon>Methanobacteriati</taxon>
        <taxon>Methanobacteriota</taxon>
        <taxon>Stenosarchaea group</taxon>
        <taxon>Halobacteria</taxon>
        <taxon>Halobacteriales</taxon>
        <taxon>Haloferacaceae</taxon>
        <taxon>Halorubrum</taxon>
    </lineage>
</organism>
<dbReference type="OrthoDB" id="7885at2157"/>
<dbReference type="GO" id="GO:0016891">
    <property type="term" value="F:RNA endonuclease activity producing 5'-phosphomonoesters, hydrolytic mechanism"/>
    <property type="evidence" value="ECO:0007669"/>
    <property type="project" value="TreeGrafter"/>
</dbReference>
<dbReference type="GO" id="GO:0043737">
    <property type="term" value="F:deoxyribonuclease V activity"/>
    <property type="evidence" value="ECO:0007669"/>
    <property type="project" value="UniProtKB-UniRule"/>
</dbReference>
<feature type="region of interest" description="Disordered" evidence="8">
    <location>
        <begin position="1"/>
        <end position="31"/>
    </location>
</feature>
<dbReference type="Pfam" id="PF04493">
    <property type="entry name" value="Endonuclease_5"/>
    <property type="match status" value="2"/>
</dbReference>
<dbReference type="GO" id="GO:0003727">
    <property type="term" value="F:single-stranded RNA binding"/>
    <property type="evidence" value="ECO:0007669"/>
    <property type="project" value="TreeGrafter"/>
</dbReference>
<keyword evidence="7" id="KW-0227">DNA damage</keyword>
<comment type="subcellular location">
    <subcellularLocation>
        <location evidence="2 7">Cytoplasm</location>
    </subcellularLocation>
</comment>
<feature type="site" description="Interaction with target DNA" evidence="7">
    <location>
        <position position="124"/>
    </location>
</feature>
<name>A0A521EFX7_9EURY</name>
<evidence type="ECO:0000256" key="3">
    <source>
        <dbReference type="ARBA" id="ARBA00022490"/>
    </source>
</evidence>
<evidence type="ECO:0000313" key="9">
    <source>
        <dbReference type="EMBL" id="SMO82772.1"/>
    </source>
</evidence>
<reference evidence="9 10" key="1">
    <citation type="submission" date="2017-05" db="EMBL/GenBank/DDBJ databases">
        <authorList>
            <person name="Varghese N."/>
            <person name="Submissions S."/>
        </authorList>
    </citation>
    <scope>NUCLEOTIDE SEQUENCE [LARGE SCALE GENOMIC DNA]</scope>
    <source>
        <strain evidence="9 10">DSM 19504</strain>
    </source>
</reference>
<dbReference type="PANTHER" id="PTHR28511">
    <property type="entry name" value="ENDONUCLEASE V"/>
    <property type="match status" value="1"/>
</dbReference>
<keyword evidence="7" id="KW-0479">Metal-binding</keyword>
<evidence type="ECO:0000256" key="7">
    <source>
        <dbReference type="HAMAP-Rule" id="MF_00801"/>
    </source>
</evidence>
<dbReference type="GO" id="GO:0005737">
    <property type="term" value="C:cytoplasm"/>
    <property type="evidence" value="ECO:0007669"/>
    <property type="project" value="UniProtKB-SubCell"/>
</dbReference>
<comment type="cofactor">
    <cofactor evidence="7">
        <name>Mg(2+)</name>
        <dbReference type="ChEBI" id="CHEBI:18420"/>
    </cofactor>
</comment>
<comment type="catalytic activity">
    <reaction evidence="1 7">
        <text>Endonucleolytic cleavage at apurinic or apyrimidinic sites to products with a 5'-phosphate.</text>
        <dbReference type="EC" id="3.1.21.7"/>
    </reaction>
</comment>
<accession>A0A521EFX7</accession>
<evidence type="ECO:0000256" key="6">
    <source>
        <dbReference type="ARBA" id="ARBA00022801"/>
    </source>
</evidence>
<dbReference type="HAMAP" id="MF_00801">
    <property type="entry name" value="Endonuclease_5"/>
    <property type="match status" value="1"/>
</dbReference>
<keyword evidence="5 7" id="KW-0255">Endonuclease</keyword>
<evidence type="ECO:0000256" key="5">
    <source>
        <dbReference type="ARBA" id="ARBA00022759"/>
    </source>
</evidence>
<dbReference type="CDD" id="cd06559">
    <property type="entry name" value="Endonuclease_V"/>
    <property type="match status" value="1"/>
</dbReference>
<dbReference type="EC" id="3.1.21.7" evidence="7"/>
<comment type="similarity">
    <text evidence="7">Belongs to the endonuclease V family.</text>
</comment>